<dbReference type="InterPro" id="IPR027417">
    <property type="entry name" value="P-loop_NTPase"/>
</dbReference>
<dbReference type="GO" id="GO:1900459">
    <property type="term" value="P:positive regulation of brassinosteroid mediated signaling pathway"/>
    <property type="evidence" value="ECO:0007669"/>
    <property type="project" value="UniProtKB-ARBA"/>
</dbReference>
<dbReference type="GO" id="GO:0015421">
    <property type="term" value="F:ABC-type oligopeptide transporter activity"/>
    <property type="evidence" value="ECO:0007669"/>
    <property type="project" value="TreeGrafter"/>
</dbReference>
<dbReference type="GO" id="GO:0005743">
    <property type="term" value="C:mitochondrial inner membrane"/>
    <property type="evidence" value="ECO:0007669"/>
    <property type="project" value="TreeGrafter"/>
</dbReference>
<dbReference type="PROSITE" id="PS50893">
    <property type="entry name" value="ABC_TRANSPORTER_2"/>
    <property type="match status" value="2"/>
</dbReference>
<evidence type="ECO:0000259" key="13">
    <source>
        <dbReference type="PROSITE" id="PS50929"/>
    </source>
</evidence>
<keyword evidence="3" id="KW-0813">Transport</keyword>
<dbReference type="GO" id="GO:0009958">
    <property type="term" value="P:positive gravitropism"/>
    <property type="evidence" value="ECO:0007669"/>
    <property type="project" value="UniProtKB-ARBA"/>
</dbReference>
<dbReference type="CDD" id="cd18578">
    <property type="entry name" value="ABC_6TM_Pgp_ABCB1_D2_like"/>
    <property type="match status" value="1"/>
</dbReference>
<feature type="transmembrane region" description="Helical" evidence="11">
    <location>
        <begin position="83"/>
        <end position="108"/>
    </location>
</feature>
<evidence type="ECO:0000256" key="9">
    <source>
        <dbReference type="ARBA" id="ARBA00023136"/>
    </source>
</evidence>
<dbReference type="GO" id="GO:0005524">
    <property type="term" value="F:ATP binding"/>
    <property type="evidence" value="ECO:0007669"/>
    <property type="project" value="UniProtKB-KW"/>
</dbReference>
<proteinExistence type="inferred from homology"/>
<keyword evidence="5" id="KW-0677">Repeat</keyword>
<dbReference type="PANTHER" id="PTHR43394:SF11">
    <property type="entry name" value="ATP-BINDING CASSETTE TRANSPORTER"/>
    <property type="match status" value="1"/>
</dbReference>
<evidence type="ECO:0000256" key="3">
    <source>
        <dbReference type="ARBA" id="ARBA00022448"/>
    </source>
</evidence>
<evidence type="ECO:0000256" key="8">
    <source>
        <dbReference type="ARBA" id="ARBA00022989"/>
    </source>
</evidence>
<evidence type="ECO:0000256" key="11">
    <source>
        <dbReference type="SAM" id="Phobius"/>
    </source>
</evidence>
<dbReference type="GO" id="GO:0009637">
    <property type="term" value="P:response to blue light"/>
    <property type="evidence" value="ECO:0007669"/>
    <property type="project" value="UniProtKB-ARBA"/>
</dbReference>
<protein>
    <recommendedName>
        <fullName evidence="16">ABC transporter B family member 19</fullName>
    </recommendedName>
</protein>
<dbReference type="GO" id="GO:0009741">
    <property type="term" value="P:response to brassinosteroid"/>
    <property type="evidence" value="ECO:0007669"/>
    <property type="project" value="UniProtKB-ARBA"/>
</dbReference>
<organism evidence="14 15">
    <name type="scientific">Escallonia herrerae</name>
    <dbReference type="NCBI Taxonomy" id="1293975"/>
    <lineage>
        <taxon>Eukaryota</taxon>
        <taxon>Viridiplantae</taxon>
        <taxon>Streptophyta</taxon>
        <taxon>Embryophyta</taxon>
        <taxon>Tracheophyta</taxon>
        <taxon>Spermatophyta</taxon>
        <taxon>Magnoliopsida</taxon>
        <taxon>eudicotyledons</taxon>
        <taxon>Gunneridae</taxon>
        <taxon>Pentapetalae</taxon>
        <taxon>asterids</taxon>
        <taxon>campanulids</taxon>
        <taxon>Escalloniales</taxon>
        <taxon>Escalloniaceae</taxon>
        <taxon>Escallonia</taxon>
    </lineage>
</organism>
<evidence type="ECO:0008006" key="16">
    <source>
        <dbReference type="Google" id="ProtNLM"/>
    </source>
</evidence>
<dbReference type="CDD" id="cd18577">
    <property type="entry name" value="ABC_6TM_Pgp_ABCB1_D1_like"/>
    <property type="match status" value="1"/>
</dbReference>
<keyword evidence="8 11" id="KW-1133">Transmembrane helix</keyword>
<evidence type="ECO:0000313" key="15">
    <source>
        <dbReference type="Proteomes" id="UP001188597"/>
    </source>
</evidence>
<dbReference type="Gene3D" id="1.20.1560.10">
    <property type="entry name" value="ABC transporter type 1, transmembrane domain"/>
    <property type="match status" value="2"/>
</dbReference>
<evidence type="ECO:0000256" key="2">
    <source>
        <dbReference type="ARBA" id="ARBA00007577"/>
    </source>
</evidence>
<dbReference type="InterPro" id="IPR003439">
    <property type="entry name" value="ABC_transporter-like_ATP-bd"/>
</dbReference>
<name>A0AA88WPZ4_9ASTE</name>
<feature type="transmembrane region" description="Helical" evidence="11">
    <location>
        <begin position="35"/>
        <end position="59"/>
    </location>
</feature>
<dbReference type="GO" id="GO:0009640">
    <property type="term" value="P:photomorphogenesis"/>
    <property type="evidence" value="ECO:0007669"/>
    <property type="project" value="UniProtKB-ARBA"/>
</dbReference>
<feature type="transmembrane region" description="Helical" evidence="11">
    <location>
        <begin position="163"/>
        <end position="179"/>
    </location>
</feature>
<dbReference type="PROSITE" id="PS50929">
    <property type="entry name" value="ABC_TM1F"/>
    <property type="match status" value="2"/>
</dbReference>
<dbReference type="FunFam" id="1.20.1560.10:FF:000009">
    <property type="entry name" value="ABC transporter B family member 1"/>
    <property type="match status" value="1"/>
</dbReference>
<dbReference type="CDD" id="cd03249">
    <property type="entry name" value="ABC_MTABC3_MDL1_MDL2"/>
    <property type="match status" value="1"/>
</dbReference>
<feature type="transmembrane region" description="Helical" evidence="11">
    <location>
        <begin position="185"/>
        <end position="204"/>
    </location>
</feature>
<evidence type="ECO:0000313" key="14">
    <source>
        <dbReference type="EMBL" id="KAK3030849.1"/>
    </source>
</evidence>
<gene>
    <name evidence="14" type="ORF">RJ639_035778</name>
</gene>
<dbReference type="GO" id="GO:0043481">
    <property type="term" value="P:anthocyanin accumulation in tissues in response to UV light"/>
    <property type="evidence" value="ECO:0007669"/>
    <property type="project" value="UniProtKB-ARBA"/>
</dbReference>
<comment type="subcellular location">
    <subcellularLocation>
        <location evidence="1">Cell membrane</location>
        <topology evidence="1">Multi-pass membrane protein</topology>
    </subcellularLocation>
</comment>
<dbReference type="GO" id="GO:0010329">
    <property type="term" value="F:auxin efflux transmembrane transporter activity"/>
    <property type="evidence" value="ECO:0007669"/>
    <property type="project" value="UniProtKB-ARBA"/>
</dbReference>
<keyword evidence="10" id="KW-0325">Glycoprotein</keyword>
<comment type="caution">
    <text evidence="14">The sequence shown here is derived from an EMBL/GenBank/DDBJ whole genome shotgun (WGS) entry which is preliminary data.</text>
</comment>
<evidence type="ECO:0000256" key="7">
    <source>
        <dbReference type="ARBA" id="ARBA00022840"/>
    </source>
</evidence>
<evidence type="ECO:0000256" key="5">
    <source>
        <dbReference type="ARBA" id="ARBA00022737"/>
    </source>
</evidence>
<dbReference type="EMBL" id="JAVXUP010000326">
    <property type="protein sequence ID" value="KAK3030849.1"/>
    <property type="molecule type" value="Genomic_DNA"/>
</dbReference>
<dbReference type="GO" id="GO:0090374">
    <property type="term" value="P:oligopeptide export from mitochondrion"/>
    <property type="evidence" value="ECO:0007669"/>
    <property type="project" value="TreeGrafter"/>
</dbReference>
<keyword evidence="9 11" id="KW-0472">Membrane</keyword>
<dbReference type="GO" id="GO:0008361">
    <property type="term" value="P:regulation of cell size"/>
    <property type="evidence" value="ECO:0007669"/>
    <property type="project" value="UniProtKB-ARBA"/>
</dbReference>
<feature type="transmembrane region" description="Helical" evidence="11">
    <location>
        <begin position="266"/>
        <end position="287"/>
    </location>
</feature>
<keyword evidence="4 11" id="KW-0812">Transmembrane</keyword>
<dbReference type="Gene3D" id="3.40.50.300">
    <property type="entry name" value="P-loop containing nucleotide triphosphate hydrolases"/>
    <property type="match status" value="2"/>
</dbReference>
<evidence type="ECO:0000259" key="12">
    <source>
        <dbReference type="PROSITE" id="PS50893"/>
    </source>
</evidence>
<keyword evidence="7" id="KW-0067">ATP-binding</keyword>
<dbReference type="PANTHER" id="PTHR43394">
    <property type="entry name" value="ATP-DEPENDENT PERMEASE MDL1, MITOCHONDRIAL"/>
    <property type="match status" value="1"/>
</dbReference>
<feature type="domain" description="ABC transporter" evidence="12">
    <location>
        <begin position="860"/>
        <end position="1094"/>
    </location>
</feature>
<dbReference type="SMART" id="SM00382">
    <property type="entry name" value="AAA"/>
    <property type="match status" value="2"/>
</dbReference>
<dbReference type="Pfam" id="PF00664">
    <property type="entry name" value="ABC_membrane"/>
    <property type="match status" value="2"/>
</dbReference>
<dbReference type="Pfam" id="PF00005">
    <property type="entry name" value="ABC_tran"/>
    <property type="match status" value="2"/>
</dbReference>
<feature type="transmembrane region" description="Helical" evidence="11">
    <location>
        <begin position="761"/>
        <end position="784"/>
    </location>
</feature>
<sequence length="1100" mass="119950">MGDTAEAKAMPEAEKKKEQSLPFYQLFSFADKFDWLLMIFGSFGAVIHGSSMPVFFLLFGEMVNGFGKNQADLHKMTNEVSKYALYFVYLGLVVCLSSYAEISCWMYSGERQVSALRKKYLEAVLRQDVGFYDTDARTGDIVFSVSTDTLLVQDAISEKVGNFIHYLSTFLAGLVVGFVSAWRLALLSVAVIPGIAFAGGLYAYTLTGLTSKSRESYANAGIIAEQAIAQVRTVYSYVGESKALNAYSDAIQNTLQLGYKAGMAKGLGLGCTYGIACMSWALVFWYAGVFIRNGQTDGGKAFTAIFSAIVGGMSLGQSFSNLGAFSKGKAAGYKLMEIIKQKPSIVQDPSDGKCLAEINGNIKFNDVTFSYPSRPDVIIFRNFSIFFPAGKTVAVVGGSGSGKSTVVSLIERFYDPNQGQILLDNVDITTLQLRWLRDQIGLVNQEPALFATTILENILYAKPDASMVEVEAAATAANAHSFITLLPNGYKTQYSTGADGRIEMVSNAETTRKNPAPDGYFFRLLKLNAPEWPYSIMGAVGSILSGFIGPTFAIVMSNMIEVFYYRNPATMERKTKEYVFIYIGAGLYAVVAYLIQHYFFSIMGENLTTRVRRMMLAAILRNEVGWFDEEEHNSSLVAARLATDAADVKSAIAERISVILQNMTSLLTSFIVAFIIEWRVSLLILATFPLLVLANFAQQLSLKGFAGDTAKAHAKTSMIAGEGVSNIRTVAAFNAQEKILSLFSHELRIPQLQNLRRSQSAGILFGLSQLALYASEALILWYGAHLVSRGVSTFSKVIKVFVVLVITANSVAETVSLAPEIIRGGEAVGSVFSILDRSTRIDPDDLDAEPIETIRGDIELRHVDFAYPSRPDVIVFKDFNLRIRAGQSQALVGASGSGKSSAIALIERFYDPTAGKVMIDGKDIRRLNLKTLRLKIGLVQQEPALFAASIMDNIAYGKDGATEAEVIEAARAANVHTFVSGLPQGYKTPVGERGVQLSGGQKQRIAIARAVLKDPTILLLDEATSALDAESECVLQEALERLMRGRTTMLVAHRLSTIRGVDSIGVVQDGRIVEQGSHGELVSRPEGAYSRLLQLQQHHI</sequence>
<dbReference type="PROSITE" id="PS00211">
    <property type="entry name" value="ABC_TRANSPORTER_1"/>
    <property type="match status" value="1"/>
</dbReference>
<feature type="transmembrane region" description="Helical" evidence="11">
    <location>
        <begin position="670"/>
        <end position="693"/>
    </location>
</feature>
<dbReference type="AlphaFoldDB" id="A0AA88WPZ4"/>
<evidence type="ECO:0000256" key="10">
    <source>
        <dbReference type="ARBA" id="ARBA00023180"/>
    </source>
</evidence>
<keyword evidence="15" id="KW-1185">Reference proteome</keyword>
<dbReference type="FunFam" id="3.40.50.300:FF:000251">
    <property type="entry name" value="ABC transporter B family member 19"/>
    <property type="match status" value="1"/>
</dbReference>
<evidence type="ECO:0000256" key="6">
    <source>
        <dbReference type="ARBA" id="ARBA00022741"/>
    </source>
</evidence>
<dbReference type="Proteomes" id="UP001188597">
    <property type="component" value="Unassembled WGS sequence"/>
</dbReference>
<comment type="similarity">
    <text evidence="2">Belongs to the ABC transporter superfamily. ABCB family. Multidrug resistance exporter (TC 3.A.1.201) subfamily.</text>
</comment>
<dbReference type="GO" id="GO:0048443">
    <property type="term" value="P:stamen development"/>
    <property type="evidence" value="ECO:0007669"/>
    <property type="project" value="UniProtKB-ARBA"/>
</dbReference>
<feature type="transmembrane region" description="Helical" evidence="11">
    <location>
        <begin position="532"/>
        <end position="557"/>
    </location>
</feature>
<reference evidence="14" key="1">
    <citation type="submission" date="2022-12" db="EMBL/GenBank/DDBJ databases">
        <title>Draft genome assemblies for two species of Escallonia (Escalloniales).</title>
        <authorList>
            <person name="Chanderbali A."/>
            <person name="Dervinis C."/>
            <person name="Anghel I."/>
            <person name="Soltis D."/>
            <person name="Soltis P."/>
            <person name="Zapata F."/>
        </authorList>
    </citation>
    <scope>NUCLEOTIDE SEQUENCE</scope>
    <source>
        <strain evidence="14">UCBG64.0493</strain>
        <tissue evidence="14">Leaf</tissue>
    </source>
</reference>
<dbReference type="InterPro" id="IPR011527">
    <property type="entry name" value="ABC1_TM_dom"/>
</dbReference>
<dbReference type="FunFam" id="1.20.1560.10:FF:000029">
    <property type="entry name" value="ABC transporter B family member 1"/>
    <property type="match status" value="1"/>
</dbReference>
<dbReference type="InterPro" id="IPR017871">
    <property type="entry name" value="ABC_transporter-like_CS"/>
</dbReference>
<keyword evidence="6" id="KW-0547">Nucleotide-binding</keyword>
<dbReference type="SUPFAM" id="SSF52540">
    <property type="entry name" value="P-loop containing nucleoside triphosphate hydrolases"/>
    <property type="match status" value="2"/>
</dbReference>
<dbReference type="GO" id="GO:0009926">
    <property type="term" value="P:auxin polar transport"/>
    <property type="evidence" value="ECO:0007669"/>
    <property type="project" value="UniProtKB-ARBA"/>
</dbReference>
<dbReference type="SUPFAM" id="SSF90123">
    <property type="entry name" value="ABC transporter transmembrane region"/>
    <property type="match status" value="2"/>
</dbReference>
<dbReference type="GO" id="GO:0005886">
    <property type="term" value="C:plasma membrane"/>
    <property type="evidence" value="ECO:0007669"/>
    <property type="project" value="UniProtKB-SubCell"/>
</dbReference>
<dbReference type="InterPro" id="IPR036640">
    <property type="entry name" value="ABC1_TM_sf"/>
</dbReference>
<feature type="domain" description="ABC transporter" evidence="12">
    <location>
        <begin position="362"/>
        <end position="599"/>
    </location>
</feature>
<evidence type="ECO:0000256" key="1">
    <source>
        <dbReference type="ARBA" id="ARBA00004651"/>
    </source>
</evidence>
<dbReference type="GO" id="GO:0009733">
    <property type="term" value="P:response to auxin"/>
    <property type="evidence" value="ECO:0007669"/>
    <property type="project" value="UniProtKB-ARBA"/>
</dbReference>
<feature type="transmembrane region" description="Helical" evidence="11">
    <location>
        <begin position="578"/>
        <end position="600"/>
    </location>
</feature>
<dbReference type="InterPro" id="IPR003593">
    <property type="entry name" value="AAA+_ATPase"/>
</dbReference>
<dbReference type="InterPro" id="IPR039421">
    <property type="entry name" value="Type_1_exporter"/>
</dbReference>
<accession>A0AA88WPZ4</accession>
<feature type="domain" description="ABC transmembrane type-1" evidence="13">
    <location>
        <begin position="39"/>
        <end position="327"/>
    </location>
</feature>
<dbReference type="GO" id="GO:0016887">
    <property type="term" value="F:ATP hydrolysis activity"/>
    <property type="evidence" value="ECO:0007669"/>
    <property type="project" value="InterPro"/>
</dbReference>
<feature type="domain" description="ABC transmembrane type-1" evidence="13">
    <location>
        <begin position="536"/>
        <end position="823"/>
    </location>
</feature>
<evidence type="ECO:0000256" key="4">
    <source>
        <dbReference type="ARBA" id="ARBA00022692"/>
    </source>
</evidence>